<protein>
    <submittedName>
        <fullName evidence="8">Phospholipase_D-nuclease N-terminal</fullName>
    </submittedName>
</protein>
<keyword evidence="9" id="KW-1185">Reference proteome</keyword>
<gene>
    <name evidence="8" type="ORF">SAMN05421743_10335</name>
</gene>
<dbReference type="Proteomes" id="UP000198584">
    <property type="component" value="Unassembled WGS sequence"/>
</dbReference>
<organism evidence="8 9">
    <name type="scientific">Thalassobacillus cyri</name>
    <dbReference type="NCBI Taxonomy" id="571932"/>
    <lineage>
        <taxon>Bacteria</taxon>
        <taxon>Bacillati</taxon>
        <taxon>Bacillota</taxon>
        <taxon>Bacilli</taxon>
        <taxon>Bacillales</taxon>
        <taxon>Bacillaceae</taxon>
        <taxon>Thalassobacillus</taxon>
    </lineage>
</organism>
<dbReference type="GO" id="GO:0005886">
    <property type="term" value="C:plasma membrane"/>
    <property type="evidence" value="ECO:0007669"/>
    <property type="project" value="UniProtKB-SubCell"/>
</dbReference>
<evidence type="ECO:0000259" key="7">
    <source>
        <dbReference type="Pfam" id="PF13396"/>
    </source>
</evidence>
<feature type="transmembrane region" description="Helical" evidence="6">
    <location>
        <begin position="12"/>
        <end position="32"/>
    </location>
</feature>
<sequence length="67" mass="7864">MTEVFETINWALVAPLLVIQLILQVVALIDWFRIEHTNGPKIMWLFIILLLNMIGPILYFVIGRRQD</sequence>
<name>A0A1H3YVP6_9BACI</name>
<evidence type="ECO:0000256" key="5">
    <source>
        <dbReference type="ARBA" id="ARBA00023136"/>
    </source>
</evidence>
<dbReference type="RefSeq" id="WP_093042807.1">
    <property type="nucleotide sequence ID" value="NZ_FNQR01000003.1"/>
</dbReference>
<feature type="transmembrane region" description="Helical" evidence="6">
    <location>
        <begin position="44"/>
        <end position="62"/>
    </location>
</feature>
<dbReference type="OrthoDB" id="3243324at2"/>
<evidence type="ECO:0000256" key="3">
    <source>
        <dbReference type="ARBA" id="ARBA00022692"/>
    </source>
</evidence>
<keyword evidence="4 6" id="KW-1133">Transmembrane helix</keyword>
<keyword evidence="5 6" id="KW-0472">Membrane</keyword>
<evidence type="ECO:0000256" key="4">
    <source>
        <dbReference type="ARBA" id="ARBA00022989"/>
    </source>
</evidence>
<dbReference type="STRING" id="571932.SAMN05421743_10335"/>
<dbReference type="EMBL" id="FNQR01000003">
    <property type="protein sequence ID" value="SEA15261.1"/>
    <property type="molecule type" value="Genomic_DNA"/>
</dbReference>
<evidence type="ECO:0000313" key="8">
    <source>
        <dbReference type="EMBL" id="SEA15261.1"/>
    </source>
</evidence>
<evidence type="ECO:0000313" key="9">
    <source>
        <dbReference type="Proteomes" id="UP000198584"/>
    </source>
</evidence>
<comment type="subcellular location">
    <subcellularLocation>
        <location evidence="1">Cell membrane</location>
        <topology evidence="1">Multi-pass membrane protein</topology>
    </subcellularLocation>
</comment>
<evidence type="ECO:0000256" key="2">
    <source>
        <dbReference type="ARBA" id="ARBA00022475"/>
    </source>
</evidence>
<accession>A0A1H3YVP6</accession>
<reference evidence="8 9" key="1">
    <citation type="submission" date="2016-10" db="EMBL/GenBank/DDBJ databases">
        <authorList>
            <person name="de Groot N.N."/>
        </authorList>
    </citation>
    <scope>NUCLEOTIDE SEQUENCE [LARGE SCALE GENOMIC DNA]</scope>
    <source>
        <strain evidence="8 9">CCM7597</strain>
    </source>
</reference>
<evidence type="ECO:0000256" key="6">
    <source>
        <dbReference type="SAM" id="Phobius"/>
    </source>
</evidence>
<dbReference type="InterPro" id="IPR027379">
    <property type="entry name" value="CLS_N"/>
</dbReference>
<keyword evidence="2" id="KW-1003">Cell membrane</keyword>
<keyword evidence="3 6" id="KW-0812">Transmembrane</keyword>
<dbReference type="AlphaFoldDB" id="A0A1H3YVP6"/>
<evidence type="ECO:0000256" key="1">
    <source>
        <dbReference type="ARBA" id="ARBA00004651"/>
    </source>
</evidence>
<proteinExistence type="predicted"/>
<feature type="domain" description="Cardiolipin synthase N-terminal" evidence="7">
    <location>
        <begin position="22"/>
        <end position="64"/>
    </location>
</feature>
<dbReference type="Pfam" id="PF13396">
    <property type="entry name" value="PLDc_N"/>
    <property type="match status" value="1"/>
</dbReference>